<dbReference type="GO" id="GO:0003906">
    <property type="term" value="F:DNA-(apurinic or apyrimidinic site) endonuclease activity"/>
    <property type="evidence" value="ECO:0007669"/>
    <property type="project" value="TreeGrafter"/>
</dbReference>
<feature type="compositionally biased region" description="Polar residues" evidence="5">
    <location>
        <begin position="101"/>
        <end position="111"/>
    </location>
</feature>
<evidence type="ECO:0000256" key="4">
    <source>
        <dbReference type="ARBA" id="ARBA00023295"/>
    </source>
</evidence>
<dbReference type="Gene3D" id="1.10.340.30">
    <property type="entry name" value="Hypothetical protein, domain 2"/>
    <property type="match status" value="1"/>
</dbReference>
<evidence type="ECO:0000256" key="1">
    <source>
        <dbReference type="ARBA" id="ARBA00022763"/>
    </source>
</evidence>
<feature type="region of interest" description="Disordered" evidence="5">
    <location>
        <begin position="77"/>
        <end position="115"/>
    </location>
</feature>
<evidence type="ECO:0008006" key="7">
    <source>
        <dbReference type="Google" id="ProtNLM"/>
    </source>
</evidence>
<evidence type="ECO:0000256" key="3">
    <source>
        <dbReference type="ARBA" id="ARBA00023204"/>
    </source>
</evidence>
<feature type="compositionally biased region" description="Polar residues" evidence="5">
    <location>
        <begin position="237"/>
        <end position="252"/>
    </location>
</feature>
<feature type="compositionally biased region" description="Low complexity" evidence="5">
    <location>
        <begin position="253"/>
        <end position="264"/>
    </location>
</feature>
<dbReference type="SUPFAM" id="SSF48150">
    <property type="entry name" value="DNA-glycosylase"/>
    <property type="match status" value="1"/>
</dbReference>
<feature type="region of interest" description="Disordered" evidence="5">
    <location>
        <begin position="131"/>
        <end position="174"/>
    </location>
</feature>
<dbReference type="AlphaFoldDB" id="A0A7S2ESG7"/>
<dbReference type="GO" id="GO:0005634">
    <property type="term" value="C:nucleus"/>
    <property type="evidence" value="ECO:0007669"/>
    <property type="project" value="TreeGrafter"/>
</dbReference>
<organism evidence="6">
    <name type="scientific">Ditylum brightwellii</name>
    <dbReference type="NCBI Taxonomy" id="49249"/>
    <lineage>
        <taxon>Eukaryota</taxon>
        <taxon>Sar</taxon>
        <taxon>Stramenopiles</taxon>
        <taxon>Ochrophyta</taxon>
        <taxon>Bacillariophyta</taxon>
        <taxon>Mediophyceae</taxon>
        <taxon>Lithodesmiophycidae</taxon>
        <taxon>Lithodesmiales</taxon>
        <taxon>Lithodesmiaceae</taxon>
        <taxon>Ditylum</taxon>
    </lineage>
</organism>
<keyword evidence="1" id="KW-0227">DNA damage</keyword>
<evidence type="ECO:0000256" key="2">
    <source>
        <dbReference type="ARBA" id="ARBA00022801"/>
    </source>
</evidence>
<sequence length="419" mass="46645">MVGKTKYFSDSNTTNTKKVKNDISRFFLAKSKNKDSTSITASPTICKKPKRSSNTTKREDAWEKAIGLTVEDAIDIEEEDGEGKKSKKVDLVTIDNDENDGSPTMQPYQNDNLDKNEASDMKSMIDVKQENINSKETSSTKNDDVPSSSSIQNNSTSTPTMTTNNNTQSSSSPNNPFASFAFHLGGAESSYFDSTNGTIVDLEQPQKDSCNQNNKLEENETTTSLLPRVSPNKRTWESCTSNNNTTIKRNLPSSKSIKSTATSKTKSKTKPENSEEIPFTSLPIEQQIKIRTKWQNFSNPNHPIEIRRFHLWVAAKLHVRAHETIVTKAMVAIRSFFSSDFTVQQIAEAKQEEIAQVISFVNMPNSKAKHLIRGSLDIVKDWGGDVPEKVEDLMKITGIGPKLAEILSVVNRRDAYSSS</sequence>
<dbReference type="GO" id="GO:0006289">
    <property type="term" value="P:nucleotide-excision repair"/>
    <property type="evidence" value="ECO:0007669"/>
    <property type="project" value="TreeGrafter"/>
</dbReference>
<gene>
    <name evidence="6" type="ORF">DBRI1063_LOCUS22559</name>
</gene>
<keyword evidence="2" id="KW-0378">Hydrolase</keyword>
<reference evidence="6" key="1">
    <citation type="submission" date="2021-01" db="EMBL/GenBank/DDBJ databases">
        <authorList>
            <person name="Corre E."/>
            <person name="Pelletier E."/>
            <person name="Niang G."/>
            <person name="Scheremetjew M."/>
            <person name="Finn R."/>
            <person name="Kale V."/>
            <person name="Holt S."/>
            <person name="Cochrane G."/>
            <person name="Meng A."/>
            <person name="Brown T."/>
            <person name="Cohen L."/>
        </authorList>
    </citation>
    <scope>NUCLEOTIDE SEQUENCE</scope>
    <source>
        <strain evidence="6">Pop2</strain>
    </source>
</reference>
<feature type="compositionally biased region" description="Low complexity" evidence="5">
    <location>
        <begin position="146"/>
        <end position="174"/>
    </location>
</feature>
<feature type="region of interest" description="Disordered" evidence="5">
    <location>
        <begin position="33"/>
        <end position="59"/>
    </location>
</feature>
<keyword evidence="3" id="KW-0234">DNA repair</keyword>
<keyword evidence="4" id="KW-0326">Glycosidase</keyword>
<accession>A0A7S2ESG7</accession>
<evidence type="ECO:0000256" key="5">
    <source>
        <dbReference type="SAM" id="MobiDB-lite"/>
    </source>
</evidence>
<feature type="compositionally biased region" description="Polar residues" evidence="5">
    <location>
        <begin position="131"/>
        <end position="140"/>
    </location>
</feature>
<dbReference type="GO" id="GO:0006285">
    <property type="term" value="P:base-excision repair, AP site formation"/>
    <property type="evidence" value="ECO:0007669"/>
    <property type="project" value="TreeGrafter"/>
</dbReference>
<name>A0A7S2ESG7_9STRA</name>
<dbReference type="EMBL" id="HBGN01035061">
    <property type="protein sequence ID" value="CAD9352623.1"/>
    <property type="molecule type" value="Transcribed_RNA"/>
</dbReference>
<feature type="region of interest" description="Disordered" evidence="5">
    <location>
        <begin position="204"/>
        <end position="277"/>
    </location>
</feature>
<protein>
    <recommendedName>
        <fullName evidence="7">HhH-GPD domain-containing protein</fullName>
    </recommendedName>
</protein>
<proteinExistence type="predicted"/>
<dbReference type="GO" id="GO:0000703">
    <property type="term" value="F:oxidized pyrimidine nucleobase lesion DNA N-glycosylase activity"/>
    <property type="evidence" value="ECO:0007669"/>
    <property type="project" value="TreeGrafter"/>
</dbReference>
<dbReference type="InterPro" id="IPR011257">
    <property type="entry name" value="DNA_glycosylase"/>
</dbReference>
<evidence type="ECO:0000313" key="6">
    <source>
        <dbReference type="EMBL" id="CAD9352623.1"/>
    </source>
</evidence>
<dbReference type="PANTHER" id="PTHR43286:SF1">
    <property type="entry name" value="ENDONUCLEASE III-LIKE PROTEIN 1"/>
    <property type="match status" value="1"/>
</dbReference>
<dbReference type="PANTHER" id="PTHR43286">
    <property type="entry name" value="ENDONUCLEASE III-LIKE PROTEIN 1"/>
    <property type="match status" value="1"/>
</dbReference>